<feature type="signal peptide" evidence="2">
    <location>
        <begin position="1"/>
        <end position="20"/>
    </location>
</feature>
<evidence type="ECO:0000256" key="2">
    <source>
        <dbReference type="SAM" id="SignalP"/>
    </source>
</evidence>
<dbReference type="AlphaFoldDB" id="A0A8H2VHY9"/>
<evidence type="ECO:0000313" key="4">
    <source>
        <dbReference type="Proteomes" id="UP000644660"/>
    </source>
</evidence>
<dbReference type="EMBL" id="CAEFZW010000007">
    <property type="protein sequence ID" value="CAB4255890.1"/>
    <property type="molecule type" value="Genomic_DNA"/>
</dbReference>
<accession>A0A8H2VHY9</accession>
<gene>
    <name evidence="3" type="ORF">KABA2_07S06820</name>
</gene>
<organism evidence="3 4">
    <name type="scientific">Maudiozyma barnettii</name>
    <dbReference type="NCBI Taxonomy" id="61262"/>
    <lineage>
        <taxon>Eukaryota</taxon>
        <taxon>Fungi</taxon>
        <taxon>Dikarya</taxon>
        <taxon>Ascomycota</taxon>
        <taxon>Saccharomycotina</taxon>
        <taxon>Saccharomycetes</taxon>
        <taxon>Saccharomycetales</taxon>
        <taxon>Saccharomycetaceae</taxon>
        <taxon>Maudiozyma</taxon>
    </lineage>
</organism>
<dbReference type="RefSeq" id="XP_041407734.1">
    <property type="nucleotide sequence ID" value="XM_041551800.1"/>
</dbReference>
<keyword evidence="4" id="KW-1185">Reference proteome</keyword>
<proteinExistence type="predicted"/>
<protein>
    <submittedName>
        <fullName evidence="3">Uncharacterized protein</fullName>
    </submittedName>
</protein>
<comment type="caution">
    <text evidence="3">The sequence shown here is derived from an EMBL/GenBank/DDBJ whole genome shotgun (WGS) entry which is preliminary data.</text>
</comment>
<dbReference type="GeneID" id="64858954"/>
<keyword evidence="1" id="KW-1133">Transmembrane helix</keyword>
<keyword evidence="1" id="KW-0472">Membrane</keyword>
<feature type="chain" id="PRO_5034669327" evidence="2">
    <location>
        <begin position="21"/>
        <end position="169"/>
    </location>
</feature>
<reference evidence="3 4" key="1">
    <citation type="submission" date="2020-05" db="EMBL/GenBank/DDBJ databases">
        <authorList>
            <person name="Casaregola S."/>
            <person name="Devillers H."/>
            <person name="Grondin C."/>
        </authorList>
    </citation>
    <scope>NUCLEOTIDE SEQUENCE [LARGE SCALE GENOMIC DNA]</scope>
    <source>
        <strain evidence="3 4">CLIB 1767</strain>
    </source>
</reference>
<name>A0A8H2VHY9_9SACH</name>
<evidence type="ECO:0000256" key="1">
    <source>
        <dbReference type="SAM" id="Phobius"/>
    </source>
</evidence>
<keyword evidence="1" id="KW-0812">Transmembrane</keyword>
<sequence>MFGFLPFLLSLHLKIARTYSRKQTTQKNSIFATLYHHGQPTNQTLQFTFPDSTLNIEKDIIEPDVIIYIKLWPFLCMIMVIIIGVSWFVYKKTNHHQSQAFPQEETIMLDTTTPTTTNASKTYTYESPPSPVSLLIWNHQLPSPSLTELEELETFTTALPSRGGGLTNE</sequence>
<feature type="transmembrane region" description="Helical" evidence="1">
    <location>
        <begin position="71"/>
        <end position="90"/>
    </location>
</feature>
<dbReference type="Proteomes" id="UP000644660">
    <property type="component" value="Unassembled WGS sequence"/>
</dbReference>
<dbReference type="OrthoDB" id="10437442at2759"/>
<evidence type="ECO:0000313" key="3">
    <source>
        <dbReference type="EMBL" id="CAB4255890.1"/>
    </source>
</evidence>
<keyword evidence="2" id="KW-0732">Signal</keyword>